<dbReference type="InterPro" id="IPR012786">
    <property type="entry name" value="Protocat_dOase_a"/>
</dbReference>
<dbReference type="InterPro" id="IPR015889">
    <property type="entry name" value="Intradiol_dOase_core"/>
</dbReference>
<dbReference type="AlphaFoldDB" id="A0A4D7AU09"/>
<gene>
    <name evidence="5" type="primary">pcaG</name>
    <name evidence="5" type="ORF">E8M01_13105</name>
</gene>
<feature type="domain" description="Intradiol ring-cleavage dioxygenases" evidence="4">
    <location>
        <begin position="52"/>
        <end position="80"/>
    </location>
</feature>
<evidence type="ECO:0000256" key="3">
    <source>
        <dbReference type="ARBA" id="ARBA00023002"/>
    </source>
</evidence>
<evidence type="ECO:0000259" key="4">
    <source>
        <dbReference type="PROSITE" id="PS00083"/>
    </source>
</evidence>
<organism evidence="5 6">
    <name type="scientific">Phreatobacter stygius</name>
    <dbReference type="NCBI Taxonomy" id="1940610"/>
    <lineage>
        <taxon>Bacteria</taxon>
        <taxon>Pseudomonadati</taxon>
        <taxon>Pseudomonadota</taxon>
        <taxon>Alphaproteobacteria</taxon>
        <taxon>Hyphomicrobiales</taxon>
        <taxon>Phreatobacteraceae</taxon>
        <taxon>Phreatobacter</taxon>
    </lineage>
</organism>
<reference evidence="5 6" key="1">
    <citation type="submission" date="2019-04" db="EMBL/GenBank/DDBJ databases">
        <title>Phreatobacter aquaticus sp. nov.</title>
        <authorList>
            <person name="Choi A."/>
        </authorList>
    </citation>
    <scope>NUCLEOTIDE SEQUENCE [LARGE SCALE GENOMIC DNA]</scope>
    <source>
        <strain evidence="5 6">KCTC 52518</strain>
    </source>
</reference>
<evidence type="ECO:0000256" key="1">
    <source>
        <dbReference type="ARBA" id="ARBA00007825"/>
    </source>
</evidence>
<evidence type="ECO:0000256" key="2">
    <source>
        <dbReference type="ARBA" id="ARBA00022964"/>
    </source>
</evidence>
<protein>
    <submittedName>
        <fullName evidence="5">Protocatechuate 3,4-dioxygenase subunit alpha</fullName>
        <ecNumber evidence="5">1.13.11.3</ecNumber>
    </submittedName>
</protein>
<proteinExistence type="inferred from homology"/>
<evidence type="ECO:0000313" key="6">
    <source>
        <dbReference type="Proteomes" id="UP000298781"/>
    </source>
</evidence>
<dbReference type="PANTHER" id="PTHR33711">
    <property type="entry name" value="DIOXYGENASE, PUTATIVE (AFU_ORTHOLOGUE AFUA_2G02910)-RELATED"/>
    <property type="match status" value="1"/>
</dbReference>
<dbReference type="PANTHER" id="PTHR33711:SF9">
    <property type="entry name" value="PROTOCATECHUATE 3,4-DIOXYGENASE ALPHA CHAIN"/>
    <property type="match status" value="1"/>
</dbReference>
<dbReference type="OrthoDB" id="9805815at2"/>
<dbReference type="CDD" id="cd03463">
    <property type="entry name" value="3_4-PCD_alpha"/>
    <property type="match status" value="1"/>
</dbReference>
<comment type="similarity">
    <text evidence="1">Belongs to the intradiol ring-cleavage dioxygenase family.</text>
</comment>
<dbReference type="EMBL" id="CP039690">
    <property type="protein sequence ID" value="QCI65074.1"/>
    <property type="molecule type" value="Genomic_DNA"/>
</dbReference>
<dbReference type="EC" id="1.13.11.3" evidence="5"/>
<dbReference type="InterPro" id="IPR050770">
    <property type="entry name" value="Intradiol_RC_Dioxygenase"/>
</dbReference>
<dbReference type="RefSeq" id="WP_136960523.1">
    <property type="nucleotide sequence ID" value="NZ_CP039690.1"/>
</dbReference>
<dbReference type="Proteomes" id="UP000298781">
    <property type="component" value="Chromosome"/>
</dbReference>
<dbReference type="InterPro" id="IPR000627">
    <property type="entry name" value="Intradiol_dOase_C"/>
</dbReference>
<dbReference type="KEGG" id="pstg:E8M01_13105"/>
<dbReference type="GO" id="GO:0018578">
    <property type="term" value="F:protocatechuate 3,4-dioxygenase activity"/>
    <property type="evidence" value="ECO:0007669"/>
    <property type="project" value="UniProtKB-EC"/>
</dbReference>
<dbReference type="NCBIfam" id="TIGR02423">
    <property type="entry name" value="protocat_alph"/>
    <property type="match status" value="1"/>
</dbReference>
<keyword evidence="2 5" id="KW-0223">Dioxygenase</keyword>
<accession>A0A4D7AU09</accession>
<name>A0A4D7AU09_9HYPH</name>
<keyword evidence="6" id="KW-1185">Reference proteome</keyword>
<dbReference type="Pfam" id="PF00775">
    <property type="entry name" value="Dioxygenase_C"/>
    <property type="match status" value="1"/>
</dbReference>
<keyword evidence="3 5" id="KW-0560">Oxidoreductase</keyword>
<evidence type="ECO:0000313" key="5">
    <source>
        <dbReference type="EMBL" id="QCI65074.1"/>
    </source>
</evidence>
<dbReference type="GO" id="GO:0008199">
    <property type="term" value="F:ferric iron binding"/>
    <property type="evidence" value="ECO:0007669"/>
    <property type="project" value="InterPro"/>
</dbReference>
<dbReference type="PROSITE" id="PS00083">
    <property type="entry name" value="INTRADIOL_DIOXYGENAS"/>
    <property type="match status" value="1"/>
</dbReference>
<sequence>MSTDRPDGISPSQTVGPFFHYGLTPGSAYPKVPVTVDGQVAAQGTPGERIVVTGRVFDGEGTPVPDAMIEIWQADAEGRYAHPADGRARASNSFMGFGRSDTLADGTYRFETIKPGRTPGLNGGEQAPHLLVAVFGRGMLKHLYTRIYFDGEPSNATDAILNLVPSDRRQTLIARREGSTYRLDIRLQGDGETVFFEI</sequence>
<dbReference type="SUPFAM" id="SSF49482">
    <property type="entry name" value="Aromatic compound dioxygenase"/>
    <property type="match status" value="1"/>
</dbReference>
<dbReference type="Gene3D" id="2.60.130.10">
    <property type="entry name" value="Aromatic compound dioxygenase"/>
    <property type="match status" value="1"/>
</dbReference>